<feature type="region of interest" description="Disordered" evidence="6">
    <location>
        <begin position="1"/>
        <end position="20"/>
    </location>
</feature>
<dbReference type="GO" id="GO:0006351">
    <property type="term" value="P:DNA-templated transcription"/>
    <property type="evidence" value="ECO:0007669"/>
    <property type="project" value="InterPro"/>
</dbReference>
<evidence type="ECO:0000256" key="5">
    <source>
        <dbReference type="ARBA" id="ARBA00023242"/>
    </source>
</evidence>
<evidence type="ECO:0000256" key="4">
    <source>
        <dbReference type="ARBA" id="ARBA00023163"/>
    </source>
</evidence>
<dbReference type="EMBL" id="JAGPXC010000015">
    <property type="protein sequence ID" value="KAH6638666.1"/>
    <property type="molecule type" value="Genomic_DNA"/>
</dbReference>
<evidence type="ECO:0000313" key="8">
    <source>
        <dbReference type="EMBL" id="KAH6638666.1"/>
    </source>
</evidence>
<dbReference type="InterPro" id="IPR036864">
    <property type="entry name" value="Zn2-C6_fun-type_DNA-bd_sf"/>
</dbReference>
<dbReference type="AlphaFoldDB" id="A0A9P8RE96"/>
<evidence type="ECO:0000256" key="1">
    <source>
        <dbReference type="ARBA" id="ARBA00004123"/>
    </source>
</evidence>
<dbReference type="GO" id="GO:0000981">
    <property type="term" value="F:DNA-binding transcription factor activity, RNA polymerase II-specific"/>
    <property type="evidence" value="ECO:0007669"/>
    <property type="project" value="InterPro"/>
</dbReference>
<comment type="subcellular location">
    <subcellularLocation>
        <location evidence="1">Nucleus</location>
    </subcellularLocation>
</comment>
<dbReference type="PANTHER" id="PTHR47338">
    <property type="entry name" value="ZN(II)2CYS6 TRANSCRIPTION FACTOR (EUROFUNG)-RELATED"/>
    <property type="match status" value="1"/>
</dbReference>
<keyword evidence="5" id="KW-0539">Nucleus</keyword>
<reference evidence="8" key="1">
    <citation type="journal article" date="2021" name="Nat. Commun.">
        <title>Genetic determinants of endophytism in the Arabidopsis root mycobiome.</title>
        <authorList>
            <person name="Mesny F."/>
            <person name="Miyauchi S."/>
            <person name="Thiergart T."/>
            <person name="Pickel B."/>
            <person name="Atanasova L."/>
            <person name="Karlsson M."/>
            <person name="Huettel B."/>
            <person name="Barry K.W."/>
            <person name="Haridas S."/>
            <person name="Chen C."/>
            <person name="Bauer D."/>
            <person name="Andreopoulos W."/>
            <person name="Pangilinan J."/>
            <person name="LaButti K."/>
            <person name="Riley R."/>
            <person name="Lipzen A."/>
            <person name="Clum A."/>
            <person name="Drula E."/>
            <person name="Henrissat B."/>
            <person name="Kohler A."/>
            <person name="Grigoriev I.V."/>
            <person name="Martin F.M."/>
            <person name="Hacquard S."/>
        </authorList>
    </citation>
    <scope>NUCLEOTIDE SEQUENCE</scope>
    <source>
        <strain evidence="8">MPI-SDFR-AT-0073</strain>
    </source>
</reference>
<dbReference type="InterPro" id="IPR050815">
    <property type="entry name" value="TF_fung"/>
</dbReference>
<dbReference type="PROSITE" id="PS50048">
    <property type="entry name" value="ZN2_CY6_FUNGAL_2"/>
    <property type="match status" value="1"/>
</dbReference>
<gene>
    <name evidence="8" type="ORF">BKA67DRAFT_146324</name>
</gene>
<dbReference type="Pfam" id="PF00172">
    <property type="entry name" value="Zn_clus"/>
    <property type="match status" value="1"/>
</dbReference>
<keyword evidence="3" id="KW-0805">Transcription regulation</keyword>
<evidence type="ECO:0000259" key="7">
    <source>
        <dbReference type="PROSITE" id="PS50048"/>
    </source>
</evidence>
<dbReference type="SMART" id="SM00066">
    <property type="entry name" value="GAL4"/>
    <property type="match status" value="1"/>
</dbReference>
<dbReference type="Proteomes" id="UP000758603">
    <property type="component" value="Unassembled WGS sequence"/>
</dbReference>
<protein>
    <recommendedName>
        <fullName evidence="7">Zn(2)-C6 fungal-type domain-containing protein</fullName>
    </recommendedName>
</protein>
<dbReference type="GO" id="GO:0008270">
    <property type="term" value="F:zinc ion binding"/>
    <property type="evidence" value="ECO:0007669"/>
    <property type="project" value="InterPro"/>
</dbReference>
<keyword evidence="4" id="KW-0804">Transcription</keyword>
<evidence type="ECO:0000256" key="6">
    <source>
        <dbReference type="SAM" id="MobiDB-lite"/>
    </source>
</evidence>
<evidence type="ECO:0000313" key="9">
    <source>
        <dbReference type="Proteomes" id="UP000758603"/>
    </source>
</evidence>
<dbReference type="GO" id="GO:0005634">
    <property type="term" value="C:nucleus"/>
    <property type="evidence" value="ECO:0007669"/>
    <property type="project" value="UniProtKB-SubCell"/>
</dbReference>
<dbReference type="CDD" id="cd12148">
    <property type="entry name" value="fungal_TF_MHR"/>
    <property type="match status" value="1"/>
</dbReference>
<keyword evidence="2" id="KW-0479">Metal-binding</keyword>
<dbReference type="PROSITE" id="PS00463">
    <property type="entry name" value="ZN2_CY6_FUNGAL_1"/>
    <property type="match status" value="1"/>
</dbReference>
<dbReference type="CDD" id="cd00067">
    <property type="entry name" value="GAL4"/>
    <property type="match status" value="1"/>
</dbReference>
<evidence type="ECO:0000256" key="2">
    <source>
        <dbReference type="ARBA" id="ARBA00022723"/>
    </source>
</evidence>
<comment type="caution">
    <text evidence="8">The sequence shown here is derived from an EMBL/GenBank/DDBJ whole genome shotgun (WGS) entry which is preliminary data.</text>
</comment>
<evidence type="ECO:0000256" key="3">
    <source>
        <dbReference type="ARBA" id="ARBA00023015"/>
    </source>
</evidence>
<dbReference type="RefSeq" id="XP_045950938.1">
    <property type="nucleotide sequence ID" value="XM_046095093.1"/>
</dbReference>
<proteinExistence type="predicted"/>
<dbReference type="SUPFAM" id="SSF57701">
    <property type="entry name" value="Zn2/Cys6 DNA-binding domain"/>
    <property type="match status" value="1"/>
</dbReference>
<dbReference type="InterPro" id="IPR001138">
    <property type="entry name" value="Zn2Cys6_DnaBD"/>
</dbReference>
<organism evidence="8 9">
    <name type="scientific">Truncatella angustata</name>
    <dbReference type="NCBI Taxonomy" id="152316"/>
    <lineage>
        <taxon>Eukaryota</taxon>
        <taxon>Fungi</taxon>
        <taxon>Dikarya</taxon>
        <taxon>Ascomycota</taxon>
        <taxon>Pezizomycotina</taxon>
        <taxon>Sordariomycetes</taxon>
        <taxon>Xylariomycetidae</taxon>
        <taxon>Amphisphaeriales</taxon>
        <taxon>Sporocadaceae</taxon>
        <taxon>Truncatella</taxon>
    </lineage>
</organism>
<name>A0A9P8RE96_9PEZI</name>
<dbReference type="Gene3D" id="4.10.240.10">
    <property type="entry name" value="Zn(2)-C6 fungal-type DNA-binding domain"/>
    <property type="match status" value="1"/>
</dbReference>
<dbReference type="GO" id="GO:0003677">
    <property type="term" value="F:DNA binding"/>
    <property type="evidence" value="ECO:0007669"/>
    <property type="project" value="UniProtKB-KW"/>
</dbReference>
<accession>A0A9P8RE96</accession>
<dbReference type="OrthoDB" id="4771050at2759"/>
<sequence>MEGESSTEIGATYGAPQQQDTEARPTVACLRCRDQKLRCDRDVPSCMRCRKQRAVCKYPSPPNRRRIAQKTSEAKAAAAVAASQVNVVEHVQQPEVSIALSSRKKQRIVENDGKDEIRREHIPDPNLNHTSEDTATAELPSTEVGLLLLEIYFKRVYNATLLFHKTVAFQLYRQDGIPGYLLRAIFAHAATFLEQVDSPYEENIKIIPMPKLSEKSWSWARAASREALSYADEPTLVRIQALQVLELYYFSRGEIHRSIIHASLAYKLSQLLGYDRLHGSGALPSAYRNLQFDHEIKRRCFWASWCSILIGSQPLDSSRVCEKVMGLPLPARLGNGGLAQAIELKLGQRMGVDWTTSTESSPPSQSGLPPCSLMAELIKLLGIWTKVKAFICEPLNSSDPQRTVQLNKLTELLDREGRSLNLPLTKLQARAEVYEESPELLTSVTSVYYLSQMLLYASRVPMFSGRFAESADSRKSVQQNGEMTFQHATGFAELLKQFASEDLDITRLWPFVGYATFVAGSVFVSYRNTMQSAGSGCQSGQVPVPLSEELKTIKTTLGVLSIYWKPLRILPS</sequence>
<dbReference type="GeneID" id="70123986"/>
<feature type="domain" description="Zn(2)-C6 fungal-type" evidence="7">
    <location>
        <begin position="28"/>
        <end position="58"/>
    </location>
</feature>
<dbReference type="PANTHER" id="PTHR47338:SF3">
    <property type="entry name" value="C6 FINGER DOMAIN TRANSCRIPTION FACTOR DBAA-RELATED"/>
    <property type="match status" value="1"/>
</dbReference>
<keyword evidence="9" id="KW-1185">Reference proteome</keyword>